<sequence length="74" mass="8122">SNVSLVGKNLEIGQQTDSVHPVEVQNKYVIQVSMLPCVTESVVLAEENVMTHEEVETDRNGQSCLNLDPVVSIQ</sequence>
<accession>A0A0B7C590</accession>
<organism evidence="1">
    <name type="scientific">Arion vulgaris</name>
    <dbReference type="NCBI Taxonomy" id="1028688"/>
    <lineage>
        <taxon>Eukaryota</taxon>
        <taxon>Metazoa</taxon>
        <taxon>Spiralia</taxon>
        <taxon>Lophotrochozoa</taxon>
        <taxon>Mollusca</taxon>
        <taxon>Gastropoda</taxon>
        <taxon>Heterobranchia</taxon>
        <taxon>Euthyneura</taxon>
        <taxon>Panpulmonata</taxon>
        <taxon>Eupulmonata</taxon>
        <taxon>Stylommatophora</taxon>
        <taxon>Helicina</taxon>
        <taxon>Arionoidea</taxon>
        <taxon>Arionidae</taxon>
        <taxon>Arion</taxon>
    </lineage>
</organism>
<name>A0A0B7C590_9EUPU</name>
<feature type="non-terminal residue" evidence="1">
    <location>
        <position position="1"/>
    </location>
</feature>
<protein>
    <submittedName>
        <fullName evidence="1">Uncharacterized protein</fullName>
    </submittedName>
</protein>
<proteinExistence type="predicted"/>
<feature type="non-terminal residue" evidence="1">
    <location>
        <position position="74"/>
    </location>
</feature>
<dbReference type="EMBL" id="HACG01053471">
    <property type="protein sequence ID" value="CEL00342.1"/>
    <property type="molecule type" value="Transcribed_RNA"/>
</dbReference>
<reference evidence="1" key="1">
    <citation type="submission" date="2014-12" db="EMBL/GenBank/DDBJ databases">
        <title>Insight into the proteome of Arion vulgaris.</title>
        <authorList>
            <person name="Aradska J."/>
            <person name="Bulat T."/>
            <person name="Smidak R."/>
            <person name="Sarate P."/>
            <person name="Gangsoo J."/>
            <person name="Sialana F."/>
            <person name="Bilban M."/>
            <person name="Lubec G."/>
        </authorList>
    </citation>
    <scope>NUCLEOTIDE SEQUENCE</scope>
    <source>
        <tissue evidence="1">Skin</tissue>
    </source>
</reference>
<evidence type="ECO:0000313" key="1">
    <source>
        <dbReference type="EMBL" id="CEL00342.1"/>
    </source>
</evidence>
<gene>
    <name evidence="1" type="primary">ORF223461</name>
</gene>
<dbReference type="AlphaFoldDB" id="A0A0B7C590"/>